<keyword evidence="5" id="KW-1185">Reference proteome</keyword>
<keyword evidence="1" id="KW-0378">Hydrolase</keyword>
<dbReference type="CDD" id="cd06460">
    <property type="entry name" value="M32_Taq"/>
    <property type="match status" value="1"/>
</dbReference>
<evidence type="ECO:0000313" key="4">
    <source>
        <dbReference type="EMBL" id="SFH67973.1"/>
    </source>
</evidence>
<dbReference type="Pfam" id="PF02074">
    <property type="entry name" value="Peptidase_M32"/>
    <property type="match status" value="1"/>
</dbReference>
<evidence type="ECO:0000256" key="1">
    <source>
        <dbReference type="PIRNR" id="PIRNR006615"/>
    </source>
</evidence>
<evidence type="ECO:0000256" key="3">
    <source>
        <dbReference type="PIRSR" id="PIRSR006615-2"/>
    </source>
</evidence>
<dbReference type="Gene3D" id="1.10.1370.30">
    <property type="match status" value="1"/>
</dbReference>
<dbReference type="PANTHER" id="PTHR34217:SF1">
    <property type="entry name" value="CARBOXYPEPTIDASE 1"/>
    <property type="match status" value="1"/>
</dbReference>
<dbReference type="OrthoDB" id="9772308at2"/>
<dbReference type="RefSeq" id="WP_092047736.1">
    <property type="nucleotide sequence ID" value="NZ_FOQD01000002.1"/>
</dbReference>
<evidence type="ECO:0000313" key="5">
    <source>
        <dbReference type="Proteomes" id="UP000199518"/>
    </source>
</evidence>
<dbReference type="GO" id="GO:0004181">
    <property type="term" value="F:metallocarboxypeptidase activity"/>
    <property type="evidence" value="ECO:0007669"/>
    <property type="project" value="UniProtKB-UniRule"/>
</dbReference>
<gene>
    <name evidence="4" type="ORF">SAMN05421753_10228</name>
</gene>
<dbReference type="PIRSF" id="PIRSF006615">
    <property type="entry name" value="Zn_crbxpep_Taq"/>
    <property type="match status" value="1"/>
</dbReference>
<name>A0A1I3C0J9_9PLAN</name>
<dbReference type="EMBL" id="FOQD01000002">
    <property type="protein sequence ID" value="SFH67973.1"/>
    <property type="molecule type" value="Genomic_DNA"/>
</dbReference>
<comment type="function">
    <text evidence="1">Broad specificity carboxypetidase that releases amino acids sequentially from the C-terminus, including neutral, aromatic, polar and basic residues.</text>
</comment>
<keyword evidence="1 4" id="KW-0121">Carboxypeptidase</keyword>
<feature type="binding site" evidence="2">
    <location>
        <position position="269"/>
    </location>
    <ligand>
        <name>Zn(2+)</name>
        <dbReference type="ChEBI" id="CHEBI:29105"/>
        <note>catalytic</note>
    </ligand>
</feature>
<reference evidence="5" key="1">
    <citation type="submission" date="2016-10" db="EMBL/GenBank/DDBJ databases">
        <authorList>
            <person name="Varghese N."/>
            <person name="Submissions S."/>
        </authorList>
    </citation>
    <scope>NUCLEOTIDE SEQUENCE [LARGE SCALE GENOMIC DNA]</scope>
    <source>
        <strain evidence="5">DSM 26348</strain>
    </source>
</reference>
<comment type="catalytic activity">
    <reaction evidence="1">
        <text>Release of a C-terminal amino acid with broad specificity, except for -Pro.</text>
        <dbReference type="EC" id="3.4.17.19"/>
    </reaction>
</comment>
<dbReference type="GO" id="GO:0046872">
    <property type="term" value="F:metal ion binding"/>
    <property type="evidence" value="ECO:0007669"/>
    <property type="project" value="UniProtKB-KW"/>
</dbReference>
<keyword evidence="1 2" id="KW-0479">Metal-binding</keyword>
<dbReference type="Proteomes" id="UP000199518">
    <property type="component" value="Unassembled WGS sequence"/>
</dbReference>
<evidence type="ECO:0000256" key="2">
    <source>
        <dbReference type="PIRSR" id="PIRSR006615-1"/>
    </source>
</evidence>
<sequence>METLPAAYTALVERLKELAVLRSCASLLSWDEQTHLPPHGAEHRANQLSLLAGLCHDRATDPAIGDLLAQLDDVQALGGHAAPVAANVREARRNYERSTRLPRRLVEELSRVCTLSQQAWVEARHESNFAKFQPWLTQMIDLKREEADALGSSTGVRYDALLDDYEPGATVAQIQGAFSPLRETLVELVSAIRSSGVQPDISILERHYPTDRQKSLSLDAARMIGFDFQAGRLDIAAHPFCSSIGPGDCRMTTRYNEYHFSGSLFGTLHESGHGIYEQGLSTADFGLGTGEACSLGIHESQSRMWENLVGRSLAFWEFFYPQTQSAFPDALGNVSLQQFHQVINDVRPSWIRVEADEVTYNLHIMLRFEIEQALISGALSVADVPGAWNDAFSRYFGMTPPNDALGCLQDVHWGAGLIGYFPTYSLGNMYASQFFEKANADLGDLNEQFRRGEFHPLREWLKTNIHSHGKRYHAPQLVEVVTGQPLSSEPLLRHLRGKFGQLYRL</sequence>
<keyword evidence="1" id="KW-0482">Metalloprotease</keyword>
<dbReference type="AlphaFoldDB" id="A0A1I3C0J9"/>
<dbReference type="PANTHER" id="PTHR34217">
    <property type="entry name" value="METAL-DEPENDENT CARBOXYPEPTIDASE"/>
    <property type="match status" value="1"/>
</dbReference>
<dbReference type="PRINTS" id="PR00998">
    <property type="entry name" value="CRBOXYPTASET"/>
</dbReference>
<organism evidence="4 5">
    <name type="scientific">Planctomicrobium piriforme</name>
    <dbReference type="NCBI Taxonomy" id="1576369"/>
    <lineage>
        <taxon>Bacteria</taxon>
        <taxon>Pseudomonadati</taxon>
        <taxon>Planctomycetota</taxon>
        <taxon>Planctomycetia</taxon>
        <taxon>Planctomycetales</taxon>
        <taxon>Planctomycetaceae</taxon>
        <taxon>Planctomicrobium</taxon>
    </lineage>
</organism>
<dbReference type="GO" id="GO:0006508">
    <property type="term" value="P:proteolysis"/>
    <property type="evidence" value="ECO:0007669"/>
    <property type="project" value="UniProtKB-UniRule"/>
</dbReference>
<dbReference type="SUPFAM" id="SSF55486">
    <property type="entry name" value="Metalloproteases ('zincins'), catalytic domain"/>
    <property type="match status" value="1"/>
</dbReference>
<proteinExistence type="inferred from homology"/>
<comment type="similarity">
    <text evidence="1">Belongs to the peptidase M32 family.</text>
</comment>
<dbReference type="EC" id="3.4.17.19" evidence="1"/>
<keyword evidence="2" id="KW-0862">Zinc</keyword>
<dbReference type="InterPro" id="IPR001333">
    <property type="entry name" value="Peptidase_M32_Taq"/>
</dbReference>
<protein>
    <recommendedName>
        <fullName evidence="1">Metal-dependent carboxypeptidase</fullName>
        <ecNumber evidence="1">3.4.17.19</ecNumber>
    </recommendedName>
</protein>
<feature type="active site" description="Proton donor/acceptor" evidence="3">
    <location>
        <position position="270"/>
    </location>
</feature>
<feature type="binding site" evidence="2">
    <location>
        <position position="299"/>
    </location>
    <ligand>
        <name>Zn(2+)</name>
        <dbReference type="ChEBI" id="CHEBI:29105"/>
        <note>catalytic</note>
    </ligand>
</feature>
<comment type="cofactor">
    <cofactor evidence="2">
        <name>Zn(2+)</name>
        <dbReference type="ChEBI" id="CHEBI:29105"/>
    </cofactor>
    <text evidence="2">Binds 1 zinc ion per subunit.</text>
</comment>
<dbReference type="PROSITE" id="PS52034">
    <property type="entry name" value="PEPTIDASE_M32"/>
    <property type="match status" value="1"/>
</dbReference>
<feature type="binding site" evidence="2">
    <location>
        <position position="273"/>
    </location>
    <ligand>
        <name>Zn(2+)</name>
        <dbReference type="ChEBI" id="CHEBI:29105"/>
        <note>catalytic</note>
    </ligand>
</feature>
<keyword evidence="1" id="KW-0645">Protease</keyword>
<accession>A0A1I3C0J9</accession>